<dbReference type="PANTHER" id="PTHR23048">
    <property type="entry name" value="MYOSIN LIGHT CHAIN 1, 3"/>
    <property type="match status" value="1"/>
</dbReference>
<organism evidence="4 5">
    <name type="scientific">Aromia moschata</name>
    <dbReference type="NCBI Taxonomy" id="1265417"/>
    <lineage>
        <taxon>Eukaryota</taxon>
        <taxon>Metazoa</taxon>
        <taxon>Ecdysozoa</taxon>
        <taxon>Arthropoda</taxon>
        <taxon>Hexapoda</taxon>
        <taxon>Insecta</taxon>
        <taxon>Pterygota</taxon>
        <taxon>Neoptera</taxon>
        <taxon>Endopterygota</taxon>
        <taxon>Coleoptera</taxon>
        <taxon>Polyphaga</taxon>
        <taxon>Cucujiformia</taxon>
        <taxon>Chrysomeloidea</taxon>
        <taxon>Cerambycidae</taxon>
        <taxon>Cerambycinae</taxon>
        <taxon>Callichromatini</taxon>
        <taxon>Aromia</taxon>
    </lineage>
</organism>
<dbReference type="InterPro" id="IPR011992">
    <property type="entry name" value="EF-hand-dom_pair"/>
</dbReference>
<accession>A0AAV8YTD9</accession>
<dbReference type="InterPro" id="IPR018247">
    <property type="entry name" value="EF_Hand_1_Ca_BS"/>
</dbReference>
<dbReference type="SUPFAM" id="SSF47473">
    <property type="entry name" value="EF-hand"/>
    <property type="match status" value="1"/>
</dbReference>
<dbReference type="PANTHER" id="PTHR23048:SF0">
    <property type="entry name" value="CALMODULIN LIKE 3"/>
    <property type="match status" value="1"/>
</dbReference>
<keyword evidence="1" id="KW-0677">Repeat</keyword>
<dbReference type="Gene3D" id="1.10.238.10">
    <property type="entry name" value="EF-hand"/>
    <property type="match status" value="2"/>
</dbReference>
<evidence type="ECO:0000313" key="5">
    <source>
        <dbReference type="Proteomes" id="UP001162162"/>
    </source>
</evidence>
<protein>
    <recommendedName>
        <fullName evidence="3">EF-hand domain-containing protein</fullName>
    </recommendedName>
</protein>
<dbReference type="GO" id="GO:0005509">
    <property type="term" value="F:calcium ion binding"/>
    <property type="evidence" value="ECO:0007669"/>
    <property type="project" value="InterPro"/>
</dbReference>
<dbReference type="InterPro" id="IPR050230">
    <property type="entry name" value="CALM/Myosin/TropC-like"/>
</dbReference>
<dbReference type="GO" id="GO:0016460">
    <property type="term" value="C:myosin II complex"/>
    <property type="evidence" value="ECO:0007669"/>
    <property type="project" value="TreeGrafter"/>
</dbReference>
<dbReference type="Pfam" id="PF13499">
    <property type="entry name" value="EF-hand_7"/>
    <property type="match status" value="2"/>
</dbReference>
<dbReference type="SMART" id="SM00054">
    <property type="entry name" value="EFh"/>
    <property type="match status" value="4"/>
</dbReference>
<keyword evidence="2" id="KW-0106">Calcium</keyword>
<dbReference type="CDD" id="cd00051">
    <property type="entry name" value="EFh"/>
    <property type="match status" value="2"/>
</dbReference>
<sequence length="199" mass="22985">MVLLFLTYFPIELPLQAFKHKTAYIRIFFEYAFQDELDKEQISMLKSTFDAFDVERKGYIEADMIGTIMDMLGTHVLADELDGIISEIDEDGNGEVSFEEFANLAARFLVEEDEDTEAIQMELKGAFRLYDRDVKFFDLTKFSYILLGNGFITIEVLREILRELDDNLTEDDLDNMIDEIDTDGSGTVDWEEFKAVMIG</sequence>
<evidence type="ECO:0000259" key="3">
    <source>
        <dbReference type="PROSITE" id="PS50222"/>
    </source>
</evidence>
<comment type="caution">
    <text evidence="4">The sequence shown here is derived from an EMBL/GenBank/DDBJ whole genome shotgun (WGS) entry which is preliminary data.</text>
</comment>
<feature type="domain" description="EF-hand" evidence="3">
    <location>
        <begin position="40"/>
        <end position="75"/>
    </location>
</feature>
<keyword evidence="5" id="KW-1185">Reference proteome</keyword>
<feature type="domain" description="EF-hand" evidence="3">
    <location>
        <begin position="168"/>
        <end position="199"/>
    </location>
</feature>
<dbReference type="PROSITE" id="PS50222">
    <property type="entry name" value="EF_HAND_2"/>
    <property type="match status" value="3"/>
</dbReference>
<evidence type="ECO:0000313" key="4">
    <source>
        <dbReference type="EMBL" id="KAJ8955277.1"/>
    </source>
</evidence>
<gene>
    <name evidence="4" type="ORF">NQ318_000305</name>
</gene>
<proteinExistence type="predicted"/>
<dbReference type="EMBL" id="JAPWTK010000039">
    <property type="protein sequence ID" value="KAJ8955277.1"/>
    <property type="molecule type" value="Genomic_DNA"/>
</dbReference>
<name>A0AAV8YTD9_9CUCU</name>
<dbReference type="FunFam" id="1.10.238.10:FF:000001">
    <property type="entry name" value="Calmodulin 1"/>
    <property type="match status" value="1"/>
</dbReference>
<dbReference type="PROSITE" id="PS00018">
    <property type="entry name" value="EF_HAND_1"/>
    <property type="match status" value="2"/>
</dbReference>
<dbReference type="InterPro" id="IPR002048">
    <property type="entry name" value="EF_hand_dom"/>
</dbReference>
<dbReference type="Proteomes" id="UP001162162">
    <property type="component" value="Unassembled WGS sequence"/>
</dbReference>
<evidence type="ECO:0000256" key="2">
    <source>
        <dbReference type="ARBA" id="ARBA00022837"/>
    </source>
</evidence>
<reference evidence="4" key="1">
    <citation type="journal article" date="2023" name="Insect Mol. Biol.">
        <title>Genome sequencing provides insights into the evolution of gene families encoding plant cell wall-degrading enzymes in longhorned beetles.</title>
        <authorList>
            <person name="Shin N.R."/>
            <person name="Okamura Y."/>
            <person name="Kirsch R."/>
            <person name="Pauchet Y."/>
        </authorList>
    </citation>
    <scope>NUCLEOTIDE SEQUENCE</scope>
    <source>
        <strain evidence="4">AMC_N1</strain>
    </source>
</reference>
<evidence type="ECO:0000256" key="1">
    <source>
        <dbReference type="ARBA" id="ARBA00022737"/>
    </source>
</evidence>
<feature type="domain" description="EF-hand" evidence="3">
    <location>
        <begin position="76"/>
        <end position="111"/>
    </location>
</feature>
<dbReference type="AlphaFoldDB" id="A0AAV8YTD9"/>